<dbReference type="AlphaFoldDB" id="T0ZCB9"/>
<keyword evidence="2" id="KW-0808">Transferase</keyword>
<dbReference type="SUPFAM" id="SSF53335">
    <property type="entry name" value="S-adenosyl-L-methionine-dependent methyltransferases"/>
    <property type="match status" value="1"/>
</dbReference>
<reference evidence="2" key="1">
    <citation type="submission" date="2013-08" db="EMBL/GenBank/DDBJ databases">
        <authorList>
            <person name="Mendez C."/>
            <person name="Richter M."/>
            <person name="Ferrer M."/>
            <person name="Sanchez J."/>
        </authorList>
    </citation>
    <scope>NUCLEOTIDE SEQUENCE</scope>
</reference>
<dbReference type="GO" id="GO:0032259">
    <property type="term" value="P:methylation"/>
    <property type="evidence" value="ECO:0007669"/>
    <property type="project" value="UniProtKB-KW"/>
</dbReference>
<organism evidence="2">
    <name type="scientific">mine drainage metagenome</name>
    <dbReference type="NCBI Taxonomy" id="410659"/>
    <lineage>
        <taxon>unclassified sequences</taxon>
        <taxon>metagenomes</taxon>
        <taxon>ecological metagenomes</taxon>
    </lineage>
</organism>
<dbReference type="EMBL" id="AUZY01012851">
    <property type="protein sequence ID" value="EQD27510.1"/>
    <property type="molecule type" value="Genomic_DNA"/>
</dbReference>
<evidence type="ECO:0000259" key="1">
    <source>
        <dbReference type="Pfam" id="PF13649"/>
    </source>
</evidence>
<dbReference type="InterPro" id="IPR041698">
    <property type="entry name" value="Methyltransf_25"/>
</dbReference>
<dbReference type="Pfam" id="PF13649">
    <property type="entry name" value="Methyltransf_25"/>
    <property type="match status" value="1"/>
</dbReference>
<dbReference type="CDD" id="cd02440">
    <property type="entry name" value="AdoMet_MTases"/>
    <property type="match status" value="1"/>
</dbReference>
<sequence length="74" mass="8526">MSYDGEADFYDYTWETLTRDISFYRRRLRGCGTVLDAMCGTGRVSLAMARAGFRVWGIDSSGRMLAKARERMNR</sequence>
<accession>T0ZCB9</accession>
<dbReference type="Gene3D" id="3.40.50.150">
    <property type="entry name" value="Vaccinia Virus protein VP39"/>
    <property type="match status" value="1"/>
</dbReference>
<evidence type="ECO:0000313" key="2">
    <source>
        <dbReference type="EMBL" id="EQD27510.1"/>
    </source>
</evidence>
<gene>
    <name evidence="2" type="ORF">B1B_19126</name>
</gene>
<reference evidence="2" key="2">
    <citation type="journal article" date="2014" name="ISME J.">
        <title>Microbial stratification in low pH oxic and suboxic macroscopic growths along an acid mine drainage.</title>
        <authorList>
            <person name="Mendez-Garcia C."/>
            <person name="Mesa V."/>
            <person name="Sprenger R.R."/>
            <person name="Richter M."/>
            <person name="Diez M.S."/>
            <person name="Solano J."/>
            <person name="Bargiela R."/>
            <person name="Golyshina O.V."/>
            <person name="Manteca A."/>
            <person name="Ramos J.L."/>
            <person name="Gallego J.R."/>
            <person name="Llorente I."/>
            <person name="Martins Dos Santos V.A."/>
            <person name="Jensen O.N."/>
            <person name="Pelaez A.I."/>
            <person name="Sanchez J."/>
            <person name="Ferrer M."/>
        </authorList>
    </citation>
    <scope>NUCLEOTIDE SEQUENCE</scope>
</reference>
<dbReference type="InterPro" id="IPR029063">
    <property type="entry name" value="SAM-dependent_MTases_sf"/>
</dbReference>
<protein>
    <submittedName>
        <fullName evidence="2">Methyltransferase type 12</fullName>
    </submittedName>
</protein>
<keyword evidence="2" id="KW-0489">Methyltransferase</keyword>
<feature type="non-terminal residue" evidence="2">
    <location>
        <position position="74"/>
    </location>
</feature>
<comment type="caution">
    <text evidence="2">The sequence shown here is derived from an EMBL/GenBank/DDBJ whole genome shotgun (WGS) entry which is preliminary data.</text>
</comment>
<feature type="domain" description="Methyltransferase" evidence="1">
    <location>
        <begin position="34"/>
        <end position="72"/>
    </location>
</feature>
<proteinExistence type="predicted"/>
<name>T0ZCB9_9ZZZZ</name>
<dbReference type="GO" id="GO:0008168">
    <property type="term" value="F:methyltransferase activity"/>
    <property type="evidence" value="ECO:0007669"/>
    <property type="project" value="UniProtKB-KW"/>
</dbReference>